<dbReference type="InterPro" id="IPR051611">
    <property type="entry name" value="ECF_transporter_component"/>
</dbReference>
<feature type="transmembrane region" description="Helical" evidence="6">
    <location>
        <begin position="69"/>
        <end position="87"/>
    </location>
</feature>
<feature type="transmembrane region" description="Helical" evidence="6">
    <location>
        <begin position="188"/>
        <end position="205"/>
    </location>
</feature>
<keyword evidence="3 6" id="KW-0812">Transmembrane</keyword>
<reference evidence="7 8" key="1">
    <citation type="submission" date="2024-09" db="EMBL/GenBank/DDBJ databases">
        <authorList>
            <person name="Sun Q."/>
            <person name="Mori K."/>
        </authorList>
    </citation>
    <scope>NUCLEOTIDE SEQUENCE [LARGE SCALE GENOMIC DNA]</scope>
    <source>
        <strain evidence="7 8">TBRC 2205</strain>
    </source>
</reference>
<comment type="caution">
    <text evidence="7">The sequence shown here is derived from an EMBL/GenBank/DDBJ whole genome shotgun (WGS) entry which is preliminary data.</text>
</comment>
<evidence type="ECO:0000256" key="4">
    <source>
        <dbReference type="ARBA" id="ARBA00022989"/>
    </source>
</evidence>
<keyword evidence="8" id="KW-1185">Reference proteome</keyword>
<dbReference type="RefSeq" id="WP_377337507.1">
    <property type="nucleotide sequence ID" value="NZ_JBHLUE010000006.1"/>
</dbReference>
<keyword evidence="5 6" id="KW-0472">Membrane</keyword>
<dbReference type="Pfam" id="PF02361">
    <property type="entry name" value="CbiQ"/>
    <property type="match status" value="1"/>
</dbReference>
<feature type="transmembrane region" description="Helical" evidence="6">
    <location>
        <begin position="21"/>
        <end position="38"/>
    </location>
</feature>
<evidence type="ECO:0000256" key="5">
    <source>
        <dbReference type="ARBA" id="ARBA00023136"/>
    </source>
</evidence>
<proteinExistence type="predicted"/>
<feature type="transmembrane region" description="Helical" evidence="6">
    <location>
        <begin position="240"/>
        <end position="262"/>
    </location>
</feature>
<dbReference type="PANTHER" id="PTHR34857:SF2">
    <property type="entry name" value="SLL0384 PROTEIN"/>
    <property type="match status" value="1"/>
</dbReference>
<organism evidence="7 8">
    <name type="scientific">Plantactinospora siamensis</name>
    <dbReference type="NCBI Taxonomy" id="555372"/>
    <lineage>
        <taxon>Bacteria</taxon>
        <taxon>Bacillati</taxon>
        <taxon>Actinomycetota</taxon>
        <taxon>Actinomycetes</taxon>
        <taxon>Micromonosporales</taxon>
        <taxon>Micromonosporaceae</taxon>
        <taxon>Plantactinospora</taxon>
    </lineage>
</organism>
<keyword evidence="2" id="KW-1003">Cell membrane</keyword>
<dbReference type="PANTHER" id="PTHR34857">
    <property type="entry name" value="SLL0384 PROTEIN"/>
    <property type="match status" value="1"/>
</dbReference>
<gene>
    <name evidence="7" type="ORF">ACFFHU_10100</name>
</gene>
<name>A0ABV6NUN5_9ACTN</name>
<feature type="transmembrane region" description="Helical" evidence="6">
    <location>
        <begin position="150"/>
        <end position="168"/>
    </location>
</feature>
<dbReference type="InterPro" id="IPR003339">
    <property type="entry name" value="ABC/ECF_trnsptr_transmembrane"/>
</dbReference>
<evidence type="ECO:0000256" key="1">
    <source>
        <dbReference type="ARBA" id="ARBA00004141"/>
    </source>
</evidence>
<evidence type="ECO:0000256" key="2">
    <source>
        <dbReference type="ARBA" id="ARBA00022475"/>
    </source>
</evidence>
<sequence>MIGVPTAGAAPTAPLARRNPVAKLAAALLFSAVLVASLDPLTPALAIAVELAVAPAFGLRYADLARRGWPLLASVAGLTLTLVLFAADRSGVLLARLGPVELTSGVLLTALGLGLRLVAVALPGVLVFASTDPTDLADALIQNAKAPARFAIGTLAAFRLVPLLGAEWQMISMARRARGVDAGRNPVARVRLFGSTAFALLVGAIRRGTRLATAMDARGFDGRTPRTVARPQRFGPADGLLVAGAAALAGAALAVSVLAGTFRPLLG</sequence>
<protein>
    <submittedName>
        <fullName evidence="7">Energy-coupling factor transporter transmembrane component T family protein</fullName>
    </submittedName>
</protein>
<evidence type="ECO:0000256" key="6">
    <source>
        <dbReference type="SAM" id="Phobius"/>
    </source>
</evidence>
<feature type="transmembrane region" description="Helical" evidence="6">
    <location>
        <begin position="107"/>
        <end position="129"/>
    </location>
</feature>
<feature type="transmembrane region" description="Helical" evidence="6">
    <location>
        <begin position="44"/>
        <end position="62"/>
    </location>
</feature>
<evidence type="ECO:0000256" key="3">
    <source>
        <dbReference type="ARBA" id="ARBA00022692"/>
    </source>
</evidence>
<evidence type="ECO:0000313" key="7">
    <source>
        <dbReference type="EMBL" id="MFC0564485.1"/>
    </source>
</evidence>
<dbReference type="CDD" id="cd16914">
    <property type="entry name" value="EcfT"/>
    <property type="match status" value="1"/>
</dbReference>
<evidence type="ECO:0000313" key="8">
    <source>
        <dbReference type="Proteomes" id="UP001589894"/>
    </source>
</evidence>
<keyword evidence="4 6" id="KW-1133">Transmembrane helix</keyword>
<accession>A0ABV6NUN5</accession>
<comment type="subcellular location">
    <subcellularLocation>
        <location evidence="1">Membrane</location>
        <topology evidence="1">Multi-pass membrane protein</topology>
    </subcellularLocation>
</comment>
<dbReference type="EMBL" id="JBHLUE010000006">
    <property type="protein sequence ID" value="MFC0564485.1"/>
    <property type="molecule type" value="Genomic_DNA"/>
</dbReference>
<dbReference type="Proteomes" id="UP001589894">
    <property type="component" value="Unassembled WGS sequence"/>
</dbReference>